<protein>
    <submittedName>
        <fullName evidence="2">Uncharacterized protein</fullName>
    </submittedName>
</protein>
<reference evidence="2" key="1">
    <citation type="submission" date="2023-03" db="EMBL/GenBank/DDBJ databases">
        <title>Electrophorus voltai genome.</title>
        <authorList>
            <person name="Bian C."/>
        </authorList>
    </citation>
    <scope>NUCLEOTIDE SEQUENCE</scope>
    <source>
        <strain evidence="2">CB-2022</strain>
        <tissue evidence="2">Muscle</tissue>
    </source>
</reference>
<name>A0AAD8ZC30_9TELE</name>
<feature type="region of interest" description="Disordered" evidence="1">
    <location>
        <begin position="154"/>
        <end position="184"/>
    </location>
</feature>
<accession>A0AAD8ZC30</accession>
<dbReference type="EMBL" id="JAROKS010000015">
    <property type="protein sequence ID" value="KAK1796266.1"/>
    <property type="molecule type" value="Genomic_DNA"/>
</dbReference>
<feature type="compositionally biased region" description="Basic and acidic residues" evidence="1">
    <location>
        <begin position="169"/>
        <end position="184"/>
    </location>
</feature>
<sequence>MDAKCFLRGANMSVTSWFLVSSSGTRHRLPKEMIFVGREDCELMLQYTCIKVYPTDEGCLGKESKRPSPTLAGKPSMFLGTLLNLAVGESGPGECGPSADAGESCGTASGHWDWYNDVRYSESDSVDSCYPAERTSLVLASLHKFTTGEEPTGRFWGGPDYGPGLDSAESYRDQPDYKNRHSEVDSTGCYDPYMNNYKDCDE</sequence>
<evidence type="ECO:0000313" key="2">
    <source>
        <dbReference type="EMBL" id="KAK1796266.1"/>
    </source>
</evidence>
<organism evidence="2 3">
    <name type="scientific">Electrophorus voltai</name>
    <dbReference type="NCBI Taxonomy" id="2609070"/>
    <lineage>
        <taxon>Eukaryota</taxon>
        <taxon>Metazoa</taxon>
        <taxon>Chordata</taxon>
        <taxon>Craniata</taxon>
        <taxon>Vertebrata</taxon>
        <taxon>Euteleostomi</taxon>
        <taxon>Actinopterygii</taxon>
        <taxon>Neopterygii</taxon>
        <taxon>Teleostei</taxon>
        <taxon>Ostariophysi</taxon>
        <taxon>Gymnotiformes</taxon>
        <taxon>Gymnotoidei</taxon>
        <taxon>Gymnotidae</taxon>
        <taxon>Electrophorus</taxon>
    </lineage>
</organism>
<evidence type="ECO:0000256" key="1">
    <source>
        <dbReference type="SAM" id="MobiDB-lite"/>
    </source>
</evidence>
<comment type="caution">
    <text evidence="2">The sequence shown here is derived from an EMBL/GenBank/DDBJ whole genome shotgun (WGS) entry which is preliminary data.</text>
</comment>
<dbReference type="AlphaFoldDB" id="A0AAD8ZC30"/>
<dbReference type="Gene3D" id="2.60.200.20">
    <property type="match status" value="1"/>
</dbReference>
<evidence type="ECO:0000313" key="3">
    <source>
        <dbReference type="Proteomes" id="UP001239994"/>
    </source>
</evidence>
<keyword evidence="3" id="KW-1185">Reference proteome</keyword>
<dbReference type="Proteomes" id="UP001239994">
    <property type="component" value="Unassembled WGS sequence"/>
</dbReference>
<gene>
    <name evidence="2" type="ORF">P4O66_009339</name>
</gene>
<proteinExistence type="predicted"/>